<evidence type="ECO:0000313" key="4">
    <source>
        <dbReference type="Proteomes" id="UP000003022"/>
    </source>
</evidence>
<dbReference type="EMBL" id="AEYX01000001">
    <property type="protein sequence ID" value="EGG49720.1"/>
    <property type="molecule type" value="Genomic_DNA"/>
</dbReference>
<organism evidence="3 4">
    <name type="scientific">Streptomyces griseoaurantiacus M045</name>
    <dbReference type="NCBI Taxonomy" id="996637"/>
    <lineage>
        <taxon>Bacteria</taxon>
        <taxon>Bacillati</taxon>
        <taxon>Actinomycetota</taxon>
        <taxon>Actinomycetes</taxon>
        <taxon>Kitasatosporales</taxon>
        <taxon>Streptomycetaceae</taxon>
        <taxon>Streptomyces</taxon>
        <taxon>Streptomyces aurantiacus group</taxon>
    </lineage>
</organism>
<gene>
    <name evidence="3" type="ORF">SGM_0060</name>
</gene>
<keyword evidence="4" id="KW-1185">Reference proteome</keyword>
<feature type="transmembrane region" description="Helical" evidence="2">
    <location>
        <begin position="153"/>
        <end position="171"/>
    </location>
</feature>
<comment type="caution">
    <text evidence="3">The sequence shown here is derived from an EMBL/GenBank/DDBJ whole genome shotgun (WGS) entry which is preliminary data.</text>
</comment>
<name>F3N9M6_9ACTN</name>
<dbReference type="Proteomes" id="UP000003022">
    <property type="component" value="Unassembled WGS sequence"/>
</dbReference>
<feature type="transmembrane region" description="Helical" evidence="2">
    <location>
        <begin position="61"/>
        <end position="80"/>
    </location>
</feature>
<evidence type="ECO:0000256" key="1">
    <source>
        <dbReference type="SAM" id="MobiDB-lite"/>
    </source>
</evidence>
<proteinExistence type="predicted"/>
<feature type="region of interest" description="Disordered" evidence="1">
    <location>
        <begin position="34"/>
        <end position="53"/>
    </location>
</feature>
<feature type="transmembrane region" description="Helical" evidence="2">
    <location>
        <begin position="128"/>
        <end position="147"/>
    </location>
</feature>
<feature type="transmembrane region" description="Helical" evidence="2">
    <location>
        <begin position="183"/>
        <end position="205"/>
    </location>
</feature>
<dbReference type="eggNOG" id="ENOG5033981">
    <property type="taxonomic scope" value="Bacteria"/>
</dbReference>
<accession>F3N9M6</accession>
<dbReference type="STRING" id="996637.SGM_0060"/>
<evidence type="ECO:0000256" key="2">
    <source>
        <dbReference type="SAM" id="Phobius"/>
    </source>
</evidence>
<keyword evidence="2" id="KW-0472">Membrane</keyword>
<sequence length="207" mass="21194">MRLVRFRPVEPGGEVRLGDGLVMATGRREDLVSRGVGTGGASRAAEQSAGHGAHADSTGGVYGSMLAASVVVGAGSLGSFPRAELILLLLSTGLVFWIAHVHAELFGARLARQPPTRRVVLRVCREEWPIVEAAVPPAVAVAVGPLLGLDVQGGLWLALSVALAGQVGWSVAAARGAGAARRLVATTAVVNVLLGTVIVVLKIALTH</sequence>
<evidence type="ECO:0000313" key="3">
    <source>
        <dbReference type="EMBL" id="EGG49720.1"/>
    </source>
</evidence>
<keyword evidence="2" id="KW-1133">Transmembrane helix</keyword>
<protein>
    <submittedName>
        <fullName evidence="3">Integral membrane protein</fullName>
    </submittedName>
</protein>
<reference evidence="3 4" key="1">
    <citation type="journal article" date="2011" name="J. Bacteriol.">
        <title>Draft genome sequence of the marine bacterium Streptomyces griseoaurantiacus M045, which produces novel manumycin-type antibiotics with a pABA core component.</title>
        <authorList>
            <person name="Li F."/>
            <person name="Jiang P."/>
            <person name="Zheng H."/>
            <person name="Wang S."/>
            <person name="Zhao G."/>
            <person name="Qin S."/>
            <person name="Liu Z."/>
        </authorList>
    </citation>
    <scope>NUCLEOTIDE SEQUENCE [LARGE SCALE GENOMIC DNA]</scope>
    <source>
        <strain evidence="3 4">M045</strain>
    </source>
</reference>
<feature type="transmembrane region" description="Helical" evidence="2">
    <location>
        <begin position="86"/>
        <end position="107"/>
    </location>
</feature>
<keyword evidence="2" id="KW-0812">Transmembrane</keyword>
<dbReference type="AlphaFoldDB" id="F3N9M6"/>